<accession>W9ARY5</accession>
<dbReference type="EMBL" id="CCBB010000001">
    <property type="protein sequence ID" value="CDO05642.1"/>
    <property type="molecule type" value="Genomic_DNA"/>
</dbReference>
<dbReference type="OrthoDB" id="4639406at2"/>
<reference evidence="2" key="2">
    <citation type="submission" date="2014-03" db="EMBL/GenBank/DDBJ databases">
        <authorList>
            <person name="Urmite Genomes"/>
        </authorList>
    </citation>
    <scope>NUCLEOTIDE SEQUENCE</scope>
    <source>
        <strain evidence="2">DSM 44829</strain>
    </source>
</reference>
<dbReference type="STRING" id="258533.BN977_00417"/>
<comment type="caution">
    <text evidence="2">The sequence shown here is derived from an EMBL/GenBank/DDBJ whole genome shotgun (WGS) entry which is preliminary data.</text>
</comment>
<feature type="domain" description="RNA polymerase sigma-70 region 4" evidence="1">
    <location>
        <begin position="26"/>
        <end position="63"/>
    </location>
</feature>
<protein>
    <submittedName>
        <fullName evidence="2">Sigma-70 family RNA polymerase sigma factor</fullName>
    </submittedName>
</protein>
<proteinExistence type="predicted"/>
<dbReference type="Gene3D" id="1.10.10.10">
    <property type="entry name" value="Winged helix-like DNA-binding domain superfamily/Winged helix DNA-binding domain"/>
    <property type="match status" value="1"/>
</dbReference>
<dbReference type="InterPro" id="IPR036388">
    <property type="entry name" value="WH-like_DNA-bd_sf"/>
</dbReference>
<evidence type="ECO:0000259" key="1">
    <source>
        <dbReference type="Pfam" id="PF04545"/>
    </source>
</evidence>
<dbReference type="Proteomes" id="UP000028870">
    <property type="component" value="Unassembled WGS sequence"/>
</dbReference>
<organism evidence="2 3">
    <name type="scientific">Mycolicibacterium cosmeticum</name>
    <dbReference type="NCBI Taxonomy" id="258533"/>
    <lineage>
        <taxon>Bacteria</taxon>
        <taxon>Bacillati</taxon>
        <taxon>Actinomycetota</taxon>
        <taxon>Actinomycetes</taxon>
        <taxon>Mycobacteriales</taxon>
        <taxon>Mycobacteriaceae</taxon>
        <taxon>Mycolicibacterium</taxon>
    </lineage>
</organism>
<dbReference type="InterPro" id="IPR013324">
    <property type="entry name" value="RNA_pol_sigma_r3/r4-like"/>
</dbReference>
<name>W9ARY5_MYCCO</name>
<dbReference type="GO" id="GO:0006352">
    <property type="term" value="P:DNA-templated transcription initiation"/>
    <property type="evidence" value="ECO:0007669"/>
    <property type="project" value="InterPro"/>
</dbReference>
<sequence>MITIHVVGVPADNAASRPDRATVVAALRSLPPLHRDLIRRAYFGGRTTHEIAADLGMPESVVKCELQCALRIMHRLIRSASH</sequence>
<evidence type="ECO:0000313" key="3">
    <source>
        <dbReference type="Proteomes" id="UP000028870"/>
    </source>
</evidence>
<dbReference type="SUPFAM" id="SSF88659">
    <property type="entry name" value="Sigma3 and sigma4 domains of RNA polymerase sigma factors"/>
    <property type="match status" value="1"/>
</dbReference>
<gene>
    <name evidence="2" type="ORF">BN977_00417</name>
</gene>
<evidence type="ECO:0000313" key="2">
    <source>
        <dbReference type="EMBL" id="CDO05642.1"/>
    </source>
</evidence>
<dbReference type="AlphaFoldDB" id="W9ARY5"/>
<reference evidence="2" key="1">
    <citation type="submission" date="2014-03" db="EMBL/GenBank/DDBJ databases">
        <title>Draft Genome Sequence of Mycobacterium cosmeticum DSM 44829.</title>
        <authorList>
            <person name="Croce O."/>
            <person name="Robert C."/>
            <person name="Raoult D."/>
            <person name="Drancourt M."/>
        </authorList>
    </citation>
    <scope>NUCLEOTIDE SEQUENCE [LARGE SCALE GENOMIC DNA]</scope>
    <source>
        <strain evidence="2">DSM 44829</strain>
    </source>
</reference>
<dbReference type="Pfam" id="PF04545">
    <property type="entry name" value="Sigma70_r4"/>
    <property type="match status" value="1"/>
</dbReference>
<keyword evidence="3" id="KW-1185">Reference proteome</keyword>
<dbReference type="InterPro" id="IPR007630">
    <property type="entry name" value="RNA_pol_sigma70_r4"/>
</dbReference>
<dbReference type="GO" id="GO:0003700">
    <property type="term" value="F:DNA-binding transcription factor activity"/>
    <property type="evidence" value="ECO:0007669"/>
    <property type="project" value="InterPro"/>
</dbReference>